<keyword evidence="4" id="KW-1134">Transmembrane beta strand</keyword>
<evidence type="ECO:0000256" key="7">
    <source>
        <dbReference type="ARBA" id="ARBA00023136"/>
    </source>
</evidence>
<organism evidence="15 16">
    <name type="scientific">Marinospirillum insulare</name>
    <dbReference type="NCBI Taxonomy" id="217169"/>
    <lineage>
        <taxon>Bacteria</taxon>
        <taxon>Pseudomonadati</taxon>
        <taxon>Pseudomonadota</taxon>
        <taxon>Gammaproteobacteria</taxon>
        <taxon>Oceanospirillales</taxon>
        <taxon>Oceanospirillaceae</taxon>
        <taxon>Marinospirillum</taxon>
    </lineage>
</organism>
<dbReference type="PANTHER" id="PTHR12815:SF47">
    <property type="entry name" value="TRANSLOCATION AND ASSEMBLY MODULE SUBUNIT TAMA"/>
    <property type="match status" value="1"/>
</dbReference>
<keyword evidence="5" id="KW-0812">Transmembrane</keyword>
<keyword evidence="6 11" id="KW-0732">Signal</keyword>
<evidence type="ECO:0000256" key="2">
    <source>
        <dbReference type="ARBA" id="ARBA00010248"/>
    </source>
</evidence>
<dbReference type="Pfam" id="PF07244">
    <property type="entry name" value="POTRA"/>
    <property type="match status" value="1"/>
</dbReference>
<evidence type="ECO:0000256" key="3">
    <source>
        <dbReference type="ARBA" id="ARBA00015419"/>
    </source>
</evidence>
<accession>A0ABQ5ZSA1</accession>
<feature type="signal peptide" evidence="11">
    <location>
        <begin position="1"/>
        <end position="19"/>
    </location>
</feature>
<dbReference type="InterPro" id="IPR035243">
    <property type="entry name" value="TamA_POTRA_Dom_1"/>
</dbReference>
<evidence type="ECO:0000259" key="12">
    <source>
        <dbReference type="Pfam" id="PF01103"/>
    </source>
</evidence>
<protein>
    <recommendedName>
        <fullName evidence="3">Translocation and assembly module subunit TamA</fullName>
    </recommendedName>
    <alternativeName>
        <fullName evidence="9">Autotransporter assembly factor TamA</fullName>
    </alternativeName>
</protein>
<name>A0ABQ5ZSA1_9GAMM</name>
<keyword evidence="16" id="KW-1185">Reference proteome</keyword>
<comment type="subunit">
    <text evidence="10">Interacts with TamB to form the translocation and assembly module (TAM).</text>
</comment>
<dbReference type="Pfam" id="PF01103">
    <property type="entry name" value="Omp85"/>
    <property type="match status" value="1"/>
</dbReference>
<dbReference type="PANTHER" id="PTHR12815">
    <property type="entry name" value="SORTING AND ASSEMBLY MACHINERY SAMM50 PROTEIN FAMILY MEMBER"/>
    <property type="match status" value="1"/>
</dbReference>
<comment type="similarity">
    <text evidence="2">Belongs to the TamA family.</text>
</comment>
<dbReference type="Pfam" id="PF17243">
    <property type="entry name" value="POTRA_TamA_1"/>
    <property type="match status" value="1"/>
</dbReference>
<evidence type="ECO:0000259" key="13">
    <source>
        <dbReference type="Pfam" id="PF07244"/>
    </source>
</evidence>
<reference evidence="16" key="1">
    <citation type="journal article" date="2019" name="Int. J. Syst. Evol. Microbiol.">
        <title>The Global Catalogue of Microorganisms (GCM) 10K type strain sequencing project: providing services to taxonomists for standard genome sequencing and annotation.</title>
        <authorList>
            <consortium name="The Broad Institute Genomics Platform"/>
            <consortium name="The Broad Institute Genome Sequencing Center for Infectious Disease"/>
            <person name="Wu L."/>
            <person name="Ma J."/>
        </authorList>
    </citation>
    <scope>NUCLEOTIDE SEQUENCE [LARGE SCALE GENOMIC DNA]</scope>
    <source>
        <strain evidence="16">NBRC 100033</strain>
    </source>
</reference>
<dbReference type="InterPro" id="IPR000184">
    <property type="entry name" value="Bac_surfAg_D15"/>
</dbReference>
<feature type="domain" description="POTRA" evidence="13">
    <location>
        <begin position="189"/>
        <end position="257"/>
    </location>
</feature>
<evidence type="ECO:0000256" key="6">
    <source>
        <dbReference type="ARBA" id="ARBA00022729"/>
    </source>
</evidence>
<dbReference type="Gene3D" id="2.40.160.50">
    <property type="entry name" value="membrane protein fhac: a member of the omp85/tpsb transporter family"/>
    <property type="match status" value="1"/>
</dbReference>
<dbReference type="InterPro" id="IPR039910">
    <property type="entry name" value="D15-like"/>
</dbReference>
<dbReference type="Gene3D" id="3.10.20.310">
    <property type="entry name" value="membrane protein fhac"/>
    <property type="match status" value="3"/>
</dbReference>
<keyword evidence="7" id="KW-0472">Membrane</keyword>
<dbReference type="InterPro" id="IPR010827">
    <property type="entry name" value="BamA/TamA_POTRA"/>
</dbReference>
<dbReference type="EMBL" id="BSOR01000008">
    <property type="protein sequence ID" value="GLR63006.1"/>
    <property type="molecule type" value="Genomic_DNA"/>
</dbReference>
<dbReference type="Proteomes" id="UP001156682">
    <property type="component" value="Unassembled WGS sequence"/>
</dbReference>
<keyword evidence="8" id="KW-0998">Cell outer membrane</keyword>
<evidence type="ECO:0000313" key="16">
    <source>
        <dbReference type="Proteomes" id="UP001156682"/>
    </source>
</evidence>
<feature type="domain" description="TamA POTRA" evidence="14">
    <location>
        <begin position="37"/>
        <end position="96"/>
    </location>
</feature>
<evidence type="ECO:0000256" key="10">
    <source>
        <dbReference type="ARBA" id="ARBA00093548"/>
    </source>
</evidence>
<feature type="domain" description="Bacterial surface antigen (D15)" evidence="12">
    <location>
        <begin position="340"/>
        <end position="574"/>
    </location>
</feature>
<evidence type="ECO:0000256" key="11">
    <source>
        <dbReference type="SAM" id="SignalP"/>
    </source>
</evidence>
<evidence type="ECO:0000256" key="4">
    <source>
        <dbReference type="ARBA" id="ARBA00022452"/>
    </source>
</evidence>
<evidence type="ECO:0000256" key="1">
    <source>
        <dbReference type="ARBA" id="ARBA00004442"/>
    </source>
</evidence>
<feature type="chain" id="PRO_5046385188" description="Translocation and assembly module subunit TamA" evidence="11">
    <location>
        <begin position="20"/>
        <end position="577"/>
    </location>
</feature>
<evidence type="ECO:0000313" key="15">
    <source>
        <dbReference type="EMBL" id="GLR63006.1"/>
    </source>
</evidence>
<evidence type="ECO:0000256" key="8">
    <source>
        <dbReference type="ARBA" id="ARBA00023237"/>
    </source>
</evidence>
<comment type="subcellular location">
    <subcellularLocation>
        <location evidence="1">Cell outer membrane</location>
    </subcellularLocation>
</comment>
<comment type="caution">
    <text evidence="15">The sequence shown here is derived from an EMBL/GenBank/DDBJ whole genome shotgun (WGS) entry which is preliminary data.</text>
</comment>
<sequence length="577" mass="65583">MGLLLFLLLNLFYFPQAAAADKKRSALVLKLEPELAPVRNNIEAYLGTIEERNTDEMRRYARFAREQIAQAVEALGYYQYGLHLEVKPGDPAQLQVNLLLGEPVKLQQVNIKLAGEAAGQANFTLPSTKNLQIGQQLNHAHYEAAKKHFLDQALSYGYFAADFSKNTLTILPEANVANIDLHFNSGPRYRFGEVSFEQQGQFQESFIKKFVRFKKGDAFDAERLSELSRELRASNYFNEVLVDINEDLTTANLEVPVEVLLTRRKPHSLDLGIGYSTDIGPRLSGSWTQHWLNDLGHSRGVNSELSLPRKAVSAWYQLPLSPPMTDKLRFTTSVEDERFDDHKSQRFSAAIQWQHQQANSWDRNLSLKGLQENFQIGEEEDRTWLTLPGITLNRLYTDQRVDPTKGYRLHFNLAASHQEFLSDINIFQVTAFARGLYTFYDNHRFLTRVQMGDLYTEDFSITPVSLRFFAGGDQTIRGYGYQEIAPKSETGRLLGGRYLIVGSTEYQYSLSPTWRLAVFVDAGNVSLERKELQNLKVGRGIGLRWISPVGALRLDVAQGLDELEGGWQLHFSMGPEL</sequence>
<evidence type="ECO:0000256" key="5">
    <source>
        <dbReference type="ARBA" id="ARBA00022692"/>
    </source>
</evidence>
<gene>
    <name evidence="15" type="ORF">GCM10007878_04410</name>
</gene>
<proteinExistence type="inferred from homology"/>
<evidence type="ECO:0000259" key="14">
    <source>
        <dbReference type="Pfam" id="PF17243"/>
    </source>
</evidence>
<evidence type="ECO:0000256" key="9">
    <source>
        <dbReference type="ARBA" id="ARBA00033063"/>
    </source>
</evidence>